<feature type="transmembrane region" description="Helical" evidence="1">
    <location>
        <begin position="20"/>
        <end position="46"/>
    </location>
</feature>
<keyword evidence="1" id="KW-0812">Transmembrane</keyword>
<name>A0ABQ5ARX0_9ASTR</name>
<keyword evidence="3" id="KW-1185">Reference proteome</keyword>
<accession>A0ABQ5ARX0</accession>
<evidence type="ECO:0000256" key="1">
    <source>
        <dbReference type="SAM" id="Phobius"/>
    </source>
</evidence>
<keyword evidence="1" id="KW-1133">Transmembrane helix</keyword>
<gene>
    <name evidence="2" type="ORF">Tco_0838879</name>
</gene>
<proteinExistence type="predicted"/>
<organism evidence="2 3">
    <name type="scientific">Tanacetum coccineum</name>
    <dbReference type="NCBI Taxonomy" id="301880"/>
    <lineage>
        <taxon>Eukaryota</taxon>
        <taxon>Viridiplantae</taxon>
        <taxon>Streptophyta</taxon>
        <taxon>Embryophyta</taxon>
        <taxon>Tracheophyta</taxon>
        <taxon>Spermatophyta</taxon>
        <taxon>Magnoliopsida</taxon>
        <taxon>eudicotyledons</taxon>
        <taxon>Gunneridae</taxon>
        <taxon>Pentapetalae</taxon>
        <taxon>asterids</taxon>
        <taxon>campanulids</taxon>
        <taxon>Asterales</taxon>
        <taxon>Asteraceae</taxon>
        <taxon>Asteroideae</taxon>
        <taxon>Anthemideae</taxon>
        <taxon>Anthemidinae</taxon>
        <taxon>Tanacetum</taxon>
    </lineage>
</organism>
<evidence type="ECO:0000313" key="3">
    <source>
        <dbReference type="Proteomes" id="UP001151760"/>
    </source>
</evidence>
<reference evidence="2" key="1">
    <citation type="journal article" date="2022" name="Int. J. Mol. Sci.">
        <title>Draft Genome of Tanacetum Coccineum: Genomic Comparison of Closely Related Tanacetum-Family Plants.</title>
        <authorList>
            <person name="Yamashiro T."/>
            <person name="Shiraishi A."/>
            <person name="Nakayama K."/>
            <person name="Satake H."/>
        </authorList>
    </citation>
    <scope>NUCLEOTIDE SEQUENCE</scope>
</reference>
<protein>
    <submittedName>
        <fullName evidence="2">Uncharacterized protein</fullName>
    </submittedName>
</protein>
<keyword evidence="1" id="KW-0472">Membrane</keyword>
<sequence>MHILHVSWTFFTNTGLEVQVGYRTSLAILALTHSSTFFISVLLFFAPNTLLFCATRETDTLTFRIYQLEPTLFGELSANRDLLVRECWVNEDFLFREFLLVLKVVRATKVAMPLGMGNFVIAWMVDDTAWSSRIPERPKMMLYGDDARTTVNFMMAPIISGSSDTSLANIGSKGYRGIHPIFISVPPELAFPAIPLRPYHVDHLTFTIVISLLPPSCTSPLLDIGGLISRTLVSLLIVFSVDNNHWCNVSSHRGSRNTGPKFLSWGPKHRWAGWELQLEFRGQYLIWSFGQSIKAELVVFLPLVVIPLVISLREVVYFHGMMPLALFRDIHLSESR</sequence>
<evidence type="ECO:0000313" key="2">
    <source>
        <dbReference type="EMBL" id="GJT04417.1"/>
    </source>
</evidence>
<dbReference type="Proteomes" id="UP001151760">
    <property type="component" value="Unassembled WGS sequence"/>
</dbReference>
<feature type="transmembrane region" description="Helical" evidence="1">
    <location>
        <begin position="297"/>
        <end position="318"/>
    </location>
</feature>
<reference evidence="2" key="2">
    <citation type="submission" date="2022-01" db="EMBL/GenBank/DDBJ databases">
        <authorList>
            <person name="Yamashiro T."/>
            <person name="Shiraishi A."/>
            <person name="Satake H."/>
            <person name="Nakayama K."/>
        </authorList>
    </citation>
    <scope>NUCLEOTIDE SEQUENCE</scope>
</reference>
<comment type="caution">
    <text evidence="2">The sequence shown here is derived from an EMBL/GenBank/DDBJ whole genome shotgun (WGS) entry which is preliminary data.</text>
</comment>
<dbReference type="EMBL" id="BQNB010012507">
    <property type="protein sequence ID" value="GJT04417.1"/>
    <property type="molecule type" value="Genomic_DNA"/>
</dbReference>